<accession>A0A1J1I2C8</accession>
<dbReference type="STRING" id="568069.A0A1J1I2C8"/>
<keyword evidence="2 8" id="KW-0813">Transport</keyword>
<dbReference type="GO" id="GO:0005267">
    <property type="term" value="F:potassium channel activity"/>
    <property type="evidence" value="ECO:0007669"/>
    <property type="project" value="InterPro"/>
</dbReference>
<gene>
    <name evidence="13" type="ORF">CLUMA_CG008001</name>
</gene>
<feature type="transmembrane region" description="Helical" evidence="11">
    <location>
        <begin position="90"/>
        <end position="109"/>
    </location>
</feature>
<name>A0A1J1I2C8_9DIPT</name>
<feature type="region of interest" description="Disordered" evidence="10">
    <location>
        <begin position="1"/>
        <end position="22"/>
    </location>
</feature>
<evidence type="ECO:0000256" key="8">
    <source>
        <dbReference type="RuleBase" id="RU003857"/>
    </source>
</evidence>
<evidence type="ECO:0000256" key="7">
    <source>
        <dbReference type="ARBA" id="ARBA00023303"/>
    </source>
</evidence>
<evidence type="ECO:0000256" key="11">
    <source>
        <dbReference type="SAM" id="Phobius"/>
    </source>
</evidence>
<dbReference type="InterPro" id="IPR003280">
    <property type="entry name" value="2pore_dom_K_chnl"/>
</dbReference>
<feature type="coiled-coil region" evidence="9">
    <location>
        <begin position="314"/>
        <end position="352"/>
    </location>
</feature>
<evidence type="ECO:0000256" key="3">
    <source>
        <dbReference type="ARBA" id="ARBA00022692"/>
    </source>
</evidence>
<evidence type="ECO:0000256" key="5">
    <source>
        <dbReference type="ARBA" id="ARBA00023065"/>
    </source>
</evidence>
<keyword evidence="6 11" id="KW-0472">Membrane</keyword>
<keyword evidence="9" id="KW-0175">Coiled coil</keyword>
<keyword evidence="4 11" id="KW-1133">Transmembrane helix</keyword>
<evidence type="ECO:0000256" key="6">
    <source>
        <dbReference type="ARBA" id="ARBA00023136"/>
    </source>
</evidence>
<dbReference type="Pfam" id="PF10561">
    <property type="entry name" value="C2orf69"/>
    <property type="match status" value="2"/>
</dbReference>
<keyword evidence="3 8" id="KW-0812">Transmembrane</keyword>
<dbReference type="InterPro" id="IPR018881">
    <property type="entry name" value="C2orf69_mit"/>
</dbReference>
<dbReference type="Gene3D" id="1.10.287.70">
    <property type="match status" value="1"/>
</dbReference>
<keyword evidence="7 8" id="KW-0407">Ion channel</keyword>
<dbReference type="Proteomes" id="UP000183832">
    <property type="component" value="Unassembled WGS sequence"/>
</dbReference>
<evidence type="ECO:0000256" key="10">
    <source>
        <dbReference type="SAM" id="MobiDB-lite"/>
    </source>
</evidence>
<dbReference type="InterPro" id="IPR013099">
    <property type="entry name" value="K_chnl_dom"/>
</dbReference>
<protein>
    <submittedName>
        <fullName evidence="13">CLUMA_CG008001, isoform A</fullName>
    </submittedName>
</protein>
<feature type="compositionally biased region" description="Polar residues" evidence="10">
    <location>
        <begin position="9"/>
        <end position="18"/>
    </location>
</feature>
<evidence type="ECO:0000256" key="2">
    <source>
        <dbReference type="ARBA" id="ARBA00022448"/>
    </source>
</evidence>
<feature type="transmembrane region" description="Helical" evidence="11">
    <location>
        <begin position="628"/>
        <end position="647"/>
    </location>
</feature>
<dbReference type="EMBL" id="CVRI01000039">
    <property type="protein sequence ID" value="CRK94495.1"/>
    <property type="molecule type" value="Genomic_DNA"/>
</dbReference>
<dbReference type="Pfam" id="PF07885">
    <property type="entry name" value="Ion_trans_2"/>
    <property type="match status" value="2"/>
</dbReference>
<evidence type="ECO:0000256" key="4">
    <source>
        <dbReference type="ARBA" id="ARBA00022989"/>
    </source>
</evidence>
<feature type="region of interest" description="Disordered" evidence="10">
    <location>
        <begin position="588"/>
        <end position="610"/>
    </location>
</feature>
<evidence type="ECO:0000256" key="9">
    <source>
        <dbReference type="SAM" id="Coils"/>
    </source>
</evidence>
<comment type="subcellular location">
    <subcellularLocation>
        <location evidence="1">Membrane</location>
        <topology evidence="1">Multi-pass membrane protein</topology>
    </subcellularLocation>
</comment>
<reference evidence="13 14" key="1">
    <citation type="submission" date="2015-04" db="EMBL/GenBank/DDBJ databases">
        <authorList>
            <person name="Syromyatnikov M.Y."/>
            <person name="Popov V.N."/>
        </authorList>
    </citation>
    <scope>NUCLEOTIDE SEQUENCE [LARGE SCALE GENOMIC DNA]</scope>
</reference>
<dbReference type="AlphaFoldDB" id="A0A1J1I2C8"/>
<dbReference type="GO" id="GO:0016020">
    <property type="term" value="C:membrane"/>
    <property type="evidence" value="ECO:0007669"/>
    <property type="project" value="UniProtKB-SubCell"/>
</dbReference>
<feature type="transmembrane region" description="Helical" evidence="11">
    <location>
        <begin position="292"/>
        <end position="313"/>
    </location>
</feature>
<dbReference type="GO" id="GO:0005739">
    <property type="term" value="C:mitochondrion"/>
    <property type="evidence" value="ECO:0007669"/>
    <property type="project" value="TreeGrafter"/>
</dbReference>
<keyword evidence="14" id="KW-1185">Reference proteome</keyword>
<evidence type="ECO:0000313" key="14">
    <source>
        <dbReference type="Proteomes" id="UP000183832"/>
    </source>
</evidence>
<proteinExistence type="inferred from homology"/>
<evidence type="ECO:0000259" key="12">
    <source>
        <dbReference type="Pfam" id="PF07885"/>
    </source>
</evidence>
<organism evidence="13 14">
    <name type="scientific">Clunio marinus</name>
    <dbReference type="NCBI Taxonomy" id="568069"/>
    <lineage>
        <taxon>Eukaryota</taxon>
        <taxon>Metazoa</taxon>
        <taxon>Ecdysozoa</taxon>
        <taxon>Arthropoda</taxon>
        <taxon>Hexapoda</taxon>
        <taxon>Insecta</taxon>
        <taxon>Pterygota</taxon>
        <taxon>Neoptera</taxon>
        <taxon>Endopterygota</taxon>
        <taxon>Diptera</taxon>
        <taxon>Nematocera</taxon>
        <taxon>Chironomoidea</taxon>
        <taxon>Chironomidae</taxon>
        <taxon>Clunio</taxon>
    </lineage>
</organism>
<evidence type="ECO:0000313" key="13">
    <source>
        <dbReference type="EMBL" id="CRK94495.1"/>
    </source>
</evidence>
<dbReference type="SUPFAM" id="SSF81324">
    <property type="entry name" value="Voltage-gated potassium channels"/>
    <property type="match status" value="2"/>
</dbReference>
<sequence length="648" mass="74614">MNRQRSMRSSRGSNSTNESDPREKMKDCCRKLVAFMFTQVGVGGLIVCYAICGAFIFIHIELKYDNEDIRKVGKVREEIAEGMWNATQEYIGMNVTAWIIDVHGLLMLYQTNFTDFVRNGYESRTPEEIWDFPTALMFCLSIFSMIGYGNTLPKTTYGKIMTMIYATFGIPLYILYFMNMGKVLAATFKWLYTWFHDCSRDQDKEATASEDGSTTHLSKSGAKKKIIVPSTACLWVITFYIGGGTIMFSEWEDWKYYDSVYFVVTSLCKIGFGDLVPGAGIKAIAMGNQTKLVINFVYILFGMGLVAMCYKLMREEVREKFKEMKEDAKLCLEDVSQKFRSLKEQKNTNNNKDESPGTAVIYFGGDVQDVPEMMEDNRDTKGYVKFNLDNTATILRESFPRAYIIVVRPARMEFTTFSCFDNFVRGNNVGIPDHTPMHYSLQHLEDKGCVVLNQFIYEFHYMKTLTPDDSSMMKLVSRIKHMYWLDGGHGGGKNTWITARSLLETLCRLGISVHVHVTPYQVQDDHRPWLRKEEKQFTDLLKKLGCLLSRTLHSGDSNMSNLFTHFEVLENFKKYQLQLQQQLQTQQTQSPSTNDMIQEKEQSTQQQNQIIQKTPSCGENKNATIHKAFSVIFNIIIIFMNNFVTFFL</sequence>
<feature type="domain" description="Potassium channel" evidence="12">
    <location>
        <begin position="124"/>
        <end position="184"/>
    </location>
</feature>
<keyword evidence="5 8" id="KW-0406">Ion transport</keyword>
<feature type="transmembrane region" description="Helical" evidence="11">
    <location>
        <begin position="32"/>
        <end position="58"/>
    </location>
</feature>
<dbReference type="PANTHER" id="PTHR31296">
    <property type="entry name" value="UPF0565 PROTEIN C2ORF69"/>
    <property type="match status" value="1"/>
</dbReference>
<comment type="similarity">
    <text evidence="8">Belongs to the two pore domain potassium channel (TC 1.A.1.8) family.</text>
</comment>
<feature type="domain" description="Potassium channel" evidence="12">
    <location>
        <begin position="236"/>
        <end position="316"/>
    </location>
</feature>
<feature type="transmembrane region" description="Helical" evidence="11">
    <location>
        <begin position="129"/>
        <end position="148"/>
    </location>
</feature>
<feature type="transmembrane region" description="Helical" evidence="11">
    <location>
        <begin position="160"/>
        <end position="179"/>
    </location>
</feature>
<feature type="transmembrane region" description="Helical" evidence="11">
    <location>
        <begin position="226"/>
        <end position="248"/>
    </location>
</feature>
<dbReference type="OrthoDB" id="297496at2759"/>
<evidence type="ECO:0000256" key="1">
    <source>
        <dbReference type="ARBA" id="ARBA00004141"/>
    </source>
</evidence>
<dbReference type="PRINTS" id="PR01333">
    <property type="entry name" value="2POREKCHANEL"/>
</dbReference>
<dbReference type="PANTHER" id="PTHR31296:SF1">
    <property type="entry name" value="MITOCHONDRIAL PROTEIN C2ORF69"/>
    <property type="match status" value="1"/>
</dbReference>